<evidence type="ECO:0000256" key="1">
    <source>
        <dbReference type="SAM" id="Phobius"/>
    </source>
</evidence>
<reference evidence="2 3" key="1">
    <citation type="submission" date="2015-12" db="EMBL/GenBank/DDBJ databases">
        <title>The genome of Folsomia candida.</title>
        <authorList>
            <person name="Faddeeva A."/>
            <person name="Derks M.F."/>
            <person name="Anvar Y."/>
            <person name="Smit S."/>
            <person name="Van Straalen N."/>
            <person name="Roelofs D."/>
        </authorList>
    </citation>
    <scope>NUCLEOTIDE SEQUENCE [LARGE SCALE GENOMIC DNA]</scope>
    <source>
        <strain evidence="2 3">VU population</strain>
        <tissue evidence="2">Whole body</tissue>
    </source>
</reference>
<feature type="transmembrane region" description="Helical" evidence="1">
    <location>
        <begin position="301"/>
        <end position="324"/>
    </location>
</feature>
<protein>
    <submittedName>
        <fullName evidence="2">Uncharacterized protein</fullName>
    </submittedName>
</protein>
<proteinExistence type="predicted"/>
<organism evidence="2 3">
    <name type="scientific">Folsomia candida</name>
    <name type="common">Springtail</name>
    <dbReference type="NCBI Taxonomy" id="158441"/>
    <lineage>
        <taxon>Eukaryota</taxon>
        <taxon>Metazoa</taxon>
        <taxon>Ecdysozoa</taxon>
        <taxon>Arthropoda</taxon>
        <taxon>Hexapoda</taxon>
        <taxon>Collembola</taxon>
        <taxon>Entomobryomorpha</taxon>
        <taxon>Isotomoidea</taxon>
        <taxon>Isotomidae</taxon>
        <taxon>Proisotominae</taxon>
        <taxon>Folsomia</taxon>
    </lineage>
</organism>
<evidence type="ECO:0000313" key="2">
    <source>
        <dbReference type="EMBL" id="OXA47211.1"/>
    </source>
</evidence>
<feature type="transmembrane region" description="Helical" evidence="1">
    <location>
        <begin position="45"/>
        <end position="68"/>
    </location>
</feature>
<feature type="transmembrane region" description="Helical" evidence="1">
    <location>
        <begin position="330"/>
        <end position="356"/>
    </location>
</feature>
<feature type="transmembrane region" description="Helical" evidence="1">
    <location>
        <begin position="80"/>
        <end position="103"/>
    </location>
</feature>
<feature type="transmembrane region" description="Helical" evidence="1">
    <location>
        <begin position="171"/>
        <end position="196"/>
    </location>
</feature>
<keyword evidence="1" id="KW-0472">Membrane</keyword>
<accession>A0A226DR93</accession>
<keyword evidence="3" id="KW-1185">Reference proteome</keyword>
<keyword evidence="1" id="KW-0812">Transmembrane</keyword>
<dbReference type="EMBL" id="LNIX01000013">
    <property type="protein sequence ID" value="OXA47211.1"/>
    <property type="molecule type" value="Genomic_DNA"/>
</dbReference>
<name>A0A226DR93_FOLCA</name>
<dbReference type="Proteomes" id="UP000198287">
    <property type="component" value="Unassembled WGS sequence"/>
</dbReference>
<sequence length="441" mass="50345">MPTPLVWFTITESFRLNSVLWRTPLGWNGRTRRFTFDKSHPCTFFYMYFVLFFLLVTVLSAAILHSIYLQLYAPRNGVNILFTVQQIIFLNAALIAAGIAVFLQVYGNQGIIVLNALLDVYDDVEKYEYGTQSTSLKIHTDKKTWRDIFAALFDRHAPIWKTRDGQIDTKGIIMATVLIPLPLYAYIFAPIVVLVNDLDVPKYLFQDIWAALGLSCNSVASFINKLIRTCMAFAAFAELFRTFPNFIFTTVIPDQIIVRTTKFFISQSSTLDYNKLEDLLRIMTQLKITLQSVEKQIANSVFPLMTGGLILSSSLNFAAIRFYAELNYSYYMVFPLMAVVVMAIILALLPVAIGIFEDSDEVITRWKRGMKKGTRMDALYAKKVKALRPLTFYAGVNGFYLFKIDRTVLGTYIGSIQDYTILFLMSFESDMIHSYAAKLLH</sequence>
<feature type="transmembrane region" description="Helical" evidence="1">
    <location>
        <begin position="208"/>
        <end position="227"/>
    </location>
</feature>
<keyword evidence="1" id="KW-1133">Transmembrane helix</keyword>
<comment type="caution">
    <text evidence="2">The sequence shown here is derived from an EMBL/GenBank/DDBJ whole genome shotgun (WGS) entry which is preliminary data.</text>
</comment>
<gene>
    <name evidence="2" type="ORF">Fcan01_17663</name>
</gene>
<dbReference type="AlphaFoldDB" id="A0A226DR93"/>
<evidence type="ECO:0000313" key="3">
    <source>
        <dbReference type="Proteomes" id="UP000198287"/>
    </source>
</evidence>